<evidence type="ECO:0000313" key="4">
    <source>
        <dbReference type="Proteomes" id="UP000799757"/>
    </source>
</evidence>
<feature type="coiled-coil region" evidence="1">
    <location>
        <begin position="207"/>
        <end position="248"/>
    </location>
</feature>
<accession>A0A6A6XW64</accession>
<gene>
    <name evidence="3" type="ORF">K505DRAFT_403863</name>
</gene>
<feature type="region of interest" description="Disordered" evidence="2">
    <location>
        <begin position="1"/>
        <end position="97"/>
    </location>
</feature>
<sequence length="342" mass="38347">MAPTRSSGQGAKRKRKARKTRFSTTPKKVAPQPVAAKQKTSRKRSSQAQEESTSSRRDISRRETTSSRRTAPHIEAPKGRKRKAREADLDELAAESRSAPKYVQLAPARKRIPQEIIDGWPEASPQLLEGISTVLRDARKTIAHGRDSDSKIKEAEDGLNALIRALELKLSSVKIPPMAKDFQFNVDKLTERNTILGAEVTSARHANQLLKEQSQVAQRLLKKDEENLEKLKKDVKEWKKEWKYQQRRVQLHPLLQNSEDTEIEGDGPDDIGLKTAAPIDTSMLDAPDSELAPLVEQLRRSLGNMQGNQAQVDGIDDAMRNARVALDDMLFKHTSAQQYGAL</sequence>
<evidence type="ECO:0000256" key="2">
    <source>
        <dbReference type="SAM" id="MobiDB-lite"/>
    </source>
</evidence>
<keyword evidence="1" id="KW-0175">Coiled coil</keyword>
<name>A0A6A6XW64_9PLEO</name>
<evidence type="ECO:0008006" key="5">
    <source>
        <dbReference type="Google" id="ProtNLM"/>
    </source>
</evidence>
<feature type="compositionally biased region" description="Basic and acidic residues" evidence="2">
    <location>
        <begin position="53"/>
        <end position="66"/>
    </location>
</feature>
<protein>
    <recommendedName>
        <fullName evidence="5">CENP-Q, a CENPA-CAD centromere complex subunit-domain-containing protein</fullName>
    </recommendedName>
</protein>
<keyword evidence="4" id="KW-1185">Reference proteome</keyword>
<evidence type="ECO:0000256" key="1">
    <source>
        <dbReference type="SAM" id="Coils"/>
    </source>
</evidence>
<feature type="compositionally biased region" description="Basic residues" evidence="2">
    <location>
        <begin position="11"/>
        <end position="21"/>
    </location>
</feature>
<dbReference type="OrthoDB" id="2420947at2759"/>
<organism evidence="3 4">
    <name type="scientific">Melanomma pulvis-pyrius CBS 109.77</name>
    <dbReference type="NCBI Taxonomy" id="1314802"/>
    <lineage>
        <taxon>Eukaryota</taxon>
        <taxon>Fungi</taxon>
        <taxon>Dikarya</taxon>
        <taxon>Ascomycota</taxon>
        <taxon>Pezizomycotina</taxon>
        <taxon>Dothideomycetes</taxon>
        <taxon>Pleosporomycetidae</taxon>
        <taxon>Pleosporales</taxon>
        <taxon>Melanommataceae</taxon>
        <taxon>Melanomma</taxon>
    </lineage>
</organism>
<evidence type="ECO:0000313" key="3">
    <source>
        <dbReference type="EMBL" id="KAF2800752.1"/>
    </source>
</evidence>
<proteinExistence type="predicted"/>
<dbReference type="AlphaFoldDB" id="A0A6A6XW64"/>
<dbReference type="Proteomes" id="UP000799757">
    <property type="component" value="Unassembled WGS sequence"/>
</dbReference>
<reference evidence="3" key="1">
    <citation type="journal article" date="2020" name="Stud. Mycol.">
        <title>101 Dothideomycetes genomes: a test case for predicting lifestyles and emergence of pathogens.</title>
        <authorList>
            <person name="Haridas S."/>
            <person name="Albert R."/>
            <person name="Binder M."/>
            <person name="Bloem J."/>
            <person name="Labutti K."/>
            <person name="Salamov A."/>
            <person name="Andreopoulos B."/>
            <person name="Baker S."/>
            <person name="Barry K."/>
            <person name="Bills G."/>
            <person name="Bluhm B."/>
            <person name="Cannon C."/>
            <person name="Castanera R."/>
            <person name="Culley D."/>
            <person name="Daum C."/>
            <person name="Ezra D."/>
            <person name="Gonzalez J."/>
            <person name="Henrissat B."/>
            <person name="Kuo A."/>
            <person name="Liang C."/>
            <person name="Lipzen A."/>
            <person name="Lutzoni F."/>
            <person name="Magnuson J."/>
            <person name="Mondo S."/>
            <person name="Nolan M."/>
            <person name="Ohm R."/>
            <person name="Pangilinan J."/>
            <person name="Park H.-J."/>
            <person name="Ramirez L."/>
            <person name="Alfaro M."/>
            <person name="Sun H."/>
            <person name="Tritt A."/>
            <person name="Yoshinaga Y."/>
            <person name="Zwiers L.-H."/>
            <person name="Turgeon B."/>
            <person name="Goodwin S."/>
            <person name="Spatafora J."/>
            <person name="Crous P."/>
            <person name="Grigoriev I."/>
        </authorList>
    </citation>
    <scope>NUCLEOTIDE SEQUENCE</scope>
    <source>
        <strain evidence="3">CBS 109.77</strain>
    </source>
</reference>
<dbReference type="EMBL" id="MU001743">
    <property type="protein sequence ID" value="KAF2800752.1"/>
    <property type="molecule type" value="Genomic_DNA"/>
</dbReference>
<dbReference type="InterPro" id="IPR025212">
    <property type="entry name" value="CAD_CENP-Q"/>
</dbReference>
<dbReference type="Pfam" id="PF13094">
    <property type="entry name" value="CENP-Q"/>
    <property type="match status" value="1"/>
</dbReference>